<dbReference type="VEuPathDB" id="FungiDB:UREG_01144"/>
<dbReference type="PROSITE" id="PS50059">
    <property type="entry name" value="FKBP_PPIASE"/>
    <property type="match status" value="1"/>
</dbReference>
<dbReference type="FunFam" id="3.10.50.40:FF:000006">
    <property type="entry name" value="Peptidyl-prolyl cis-trans isomerase"/>
    <property type="match status" value="1"/>
</dbReference>
<dbReference type="Pfam" id="PF00254">
    <property type="entry name" value="FKBP_C"/>
    <property type="match status" value="1"/>
</dbReference>
<dbReference type="Proteomes" id="UP000002058">
    <property type="component" value="Unassembled WGS sequence"/>
</dbReference>
<dbReference type="RefSeq" id="XP_002541628.1">
    <property type="nucleotide sequence ID" value="XM_002541582.1"/>
</dbReference>
<protein>
    <recommendedName>
        <fullName evidence="3 6">peptidylprolyl isomerase</fullName>
        <ecNumber evidence="3 6">5.2.1.8</ecNumber>
    </recommendedName>
</protein>
<evidence type="ECO:0000256" key="4">
    <source>
        <dbReference type="ARBA" id="ARBA00023110"/>
    </source>
</evidence>
<dbReference type="EMBL" id="CH476615">
    <property type="protein sequence ID" value="EEP76295.1"/>
    <property type="molecule type" value="Genomic_DNA"/>
</dbReference>
<evidence type="ECO:0000256" key="5">
    <source>
        <dbReference type="ARBA" id="ARBA00023235"/>
    </source>
</evidence>
<dbReference type="GeneID" id="8440396"/>
<dbReference type="InterPro" id="IPR044609">
    <property type="entry name" value="FKBP2/11"/>
</dbReference>
<comment type="function">
    <text evidence="2">PPIases accelerate the folding of proteins. It catalyzes the cis-trans isomerization of proline imidic peptide bonds in oligopeptides.</text>
</comment>
<organism evidence="9 10">
    <name type="scientific">Uncinocarpus reesii (strain UAMH 1704)</name>
    <dbReference type="NCBI Taxonomy" id="336963"/>
    <lineage>
        <taxon>Eukaryota</taxon>
        <taxon>Fungi</taxon>
        <taxon>Dikarya</taxon>
        <taxon>Ascomycota</taxon>
        <taxon>Pezizomycotina</taxon>
        <taxon>Eurotiomycetes</taxon>
        <taxon>Eurotiomycetidae</taxon>
        <taxon>Onygenales</taxon>
        <taxon>Onygenaceae</taxon>
        <taxon>Uncinocarpus</taxon>
    </lineage>
</organism>
<evidence type="ECO:0000313" key="9">
    <source>
        <dbReference type="EMBL" id="EEP76295.1"/>
    </source>
</evidence>
<evidence type="ECO:0000313" key="10">
    <source>
        <dbReference type="Proteomes" id="UP000002058"/>
    </source>
</evidence>
<dbReference type="OrthoDB" id="1902587at2759"/>
<dbReference type="AlphaFoldDB" id="C4JGF3"/>
<evidence type="ECO:0000256" key="1">
    <source>
        <dbReference type="ARBA" id="ARBA00000971"/>
    </source>
</evidence>
<dbReference type="SUPFAM" id="SSF54534">
    <property type="entry name" value="FKBP-like"/>
    <property type="match status" value="1"/>
</dbReference>
<evidence type="ECO:0000256" key="2">
    <source>
        <dbReference type="ARBA" id="ARBA00002388"/>
    </source>
</evidence>
<feature type="domain" description="PPIase FKBP-type" evidence="8">
    <location>
        <begin position="39"/>
        <end position="125"/>
    </location>
</feature>
<dbReference type="PANTHER" id="PTHR45779:SF7">
    <property type="entry name" value="PEPTIDYLPROLYL ISOMERASE"/>
    <property type="match status" value="1"/>
</dbReference>
<dbReference type="FunCoup" id="C4JGF3">
    <property type="interactions" value="487"/>
</dbReference>
<reference evidence="10" key="1">
    <citation type="journal article" date="2009" name="Genome Res.">
        <title>Comparative genomic analyses of the human fungal pathogens Coccidioides and their relatives.</title>
        <authorList>
            <person name="Sharpton T.J."/>
            <person name="Stajich J.E."/>
            <person name="Rounsley S.D."/>
            <person name="Gardner M.J."/>
            <person name="Wortman J.R."/>
            <person name="Jordar V.S."/>
            <person name="Maiti R."/>
            <person name="Kodira C.D."/>
            <person name="Neafsey D.E."/>
            <person name="Zeng Q."/>
            <person name="Hung C.-Y."/>
            <person name="McMahan C."/>
            <person name="Muszewska A."/>
            <person name="Grynberg M."/>
            <person name="Mandel M.A."/>
            <person name="Kellner E.M."/>
            <person name="Barker B.M."/>
            <person name="Galgiani J.N."/>
            <person name="Orbach M.J."/>
            <person name="Kirkland T.N."/>
            <person name="Cole G.T."/>
            <person name="Henn M.R."/>
            <person name="Birren B.W."/>
            <person name="Taylor J.W."/>
        </authorList>
    </citation>
    <scope>NUCLEOTIDE SEQUENCE [LARGE SCALE GENOMIC DNA]</scope>
    <source>
        <strain evidence="10">UAMH 1704</strain>
    </source>
</reference>
<keyword evidence="4 6" id="KW-0697">Rotamase</keyword>
<evidence type="ECO:0000256" key="7">
    <source>
        <dbReference type="SAM" id="SignalP"/>
    </source>
</evidence>
<dbReference type="Gene3D" id="3.10.50.40">
    <property type="match status" value="1"/>
</dbReference>
<dbReference type="GO" id="GO:0003755">
    <property type="term" value="F:peptidyl-prolyl cis-trans isomerase activity"/>
    <property type="evidence" value="ECO:0007669"/>
    <property type="project" value="UniProtKB-KW"/>
</dbReference>
<dbReference type="KEGG" id="ure:UREG_01144"/>
<sequence>MRLLTVLAATITAVAALECGDLVIEKPREVSCSRPTRAGDTIKIHYRGTFTNGTEFDSSIGGEPLEFPLGAKKVIRGFDEGARDMCPGDKRKITIPPLLGYGDREVGPIPPNSTLIFETELVEIVGVPRENN</sequence>
<dbReference type="GO" id="GO:0005783">
    <property type="term" value="C:endoplasmic reticulum"/>
    <property type="evidence" value="ECO:0007669"/>
    <property type="project" value="TreeGrafter"/>
</dbReference>
<evidence type="ECO:0000256" key="3">
    <source>
        <dbReference type="ARBA" id="ARBA00013194"/>
    </source>
</evidence>
<evidence type="ECO:0000256" key="6">
    <source>
        <dbReference type="PROSITE-ProRule" id="PRU00277"/>
    </source>
</evidence>
<dbReference type="EC" id="5.2.1.8" evidence="3 6"/>
<dbReference type="STRING" id="336963.C4JGF3"/>
<keyword evidence="10" id="KW-1185">Reference proteome</keyword>
<gene>
    <name evidence="9" type="ORF">UREG_01144</name>
</gene>
<dbReference type="InterPro" id="IPR046357">
    <property type="entry name" value="PPIase_dom_sf"/>
</dbReference>
<dbReference type="InParanoid" id="C4JGF3"/>
<keyword evidence="5 6" id="KW-0413">Isomerase</keyword>
<dbReference type="OMA" id="VHMHYTG"/>
<dbReference type="eggNOG" id="KOG0549">
    <property type="taxonomic scope" value="Eukaryota"/>
</dbReference>
<dbReference type="InterPro" id="IPR001179">
    <property type="entry name" value="PPIase_FKBP_dom"/>
</dbReference>
<keyword evidence="7" id="KW-0732">Signal</keyword>
<evidence type="ECO:0000259" key="8">
    <source>
        <dbReference type="PROSITE" id="PS50059"/>
    </source>
</evidence>
<name>C4JGF3_UNCRE</name>
<proteinExistence type="predicted"/>
<dbReference type="HOGENOM" id="CLU_013615_8_1_1"/>
<feature type="signal peptide" evidence="7">
    <location>
        <begin position="1"/>
        <end position="16"/>
    </location>
</feature>
<comment type="catalytic activity">
    <reaction evidence="1 6">
        <text>[protein]-peptidylproline (omega=180) = [protein]-peptidylproline (omega=0)</text>
        <dbReference type="Rhea" id="RHEA:16237"/>
        <dbReference type="Rhea" id="RHEA-COMP:10747"/>
        <dbReference type="Rhea" id="RHEA-COMP:10748"/>
        <dbReference type="ChEBI" id="CHEBI:83833"/>
        <dbReference type="ChEBI" id="CHEBI:83834"/>
        <dbReference type="EC" id="5.2.1.8"/>
    </reaction>
</comment>
<accession>C4JGF3</accession>
<feature type="chain" id="PRO_5002937674" description="peptidylprolyl isomerase" evidence="7">
    <location>
        <begin position="17"/>
        <end position="132"/>
    </location>
</feature>
<dbReference type="PANTHER" id="PTHR45779">
    <property type="entry name" value="PEPTIDYLPROLYL ISOMERASE"/>
    <property type="match status" value="1"/>
</dbReference>